<dbReference type="PANTHER" id="PTHR11748">
    <property type="entry name" value="D-LACTATE DEHYDROGENASE"/>
    <property type="match status" value="1"/>
</dbReference>
<evidence type="ECO:0000256" key="1">
    <source>
        <dbReference type="ARBA" id="ARBA00008000"/>
    </source>
</evidence>
<dbReference type="AlphaFoldDB" id="K9H6T0"/>
<dbReference type="STRING" id="1238182.C882_1597"/>
<dbReference type="InterPro" id="IPR006094">
    <property type="entry name" value="Oxid_FAD_bind_N"/>
</dbReference>
<dbReference type="GO" id="GO:0008720">
    <property type="term" value="F:D-lactate dehydrogenase (NAD+) activity"/>
    <property type="evidence" value="ECO:0007669"/>
    <property type="project" value="TreeGrafter"/>
</dbReference>
<gene>
    <name evidence="5" type="ORF">C882_1597</name>
</gene>
<dbReference type="PANTHER" id="PTHR11748:SF111">
    <property type="entry name" value="D-LACTATE DEHYDROGENASE, MITOCHONDRIAL-RELATED"/>
    <property type="match status" value="1"/>
</dbReference>
<dbReference type="InterPro" id="IPR016169">
    <property type="entry name" value="FAD-bd_PCMH_sub2"/>
</dbReference>
<dbReference type="eggNOG" id="COG0277">
    <property type="taxonomic scope" value="Bacteria"/>
</dbReference>
<dbReference type="GO" id="GO:0004458">
    <property type="term" value="F:D-lactate dehydrogenase (cytochrome) activity"/>
    <property type="evidence" value="ECO:0007669"/>
    <property type="project" value="TreeGrafter"/>
</dbReference>
<dbReference type="InterPro" id="IPR036318">
    <property type="entry name" value="FAD-bd_PCMH-like_sf"/>
</dbReference>
<evidence type="ECO:0000313" key="5">
    <source>
        <dbReference type="EMBL" id="EKV32759.1"/>
    </source>
</evidence>
<dbReference type="Gene3D" id="1.10.45.10">
    <property type="entry name" value="Vanillyl-alcohol Oxidase, Chain A, domain 4"/>
    <property type="match status" value="1"/>
</dbReference>
<feature type="domain" description="FAD-binding PCMH-type" evidence="4">
    <location>
        <begin position="1"/>
        <end position="170"/>
    </location>
</feature>
<evidence type="ECO:0000313" key="6">
    <source>
        <dbReference type="Proteomes" id="UP000009881"/>
    </source>
</evidence>
<dbReference type="Gene3D" id="3.30.43.10">
    <property type="entry name" value="Uridine Diphospho-n-acetylenolpyruvylglucosamine Reductase, domain 2"/>
    <property type="match status" value="1"/>
</dbReference>
<dbReference type="GO" id="GO:0071949">
    <property type="term" value="F:FAD binding"/>
    <property type="evidence" value="ECO:0007669"/>
    <property type="project" value="InterPro"/>
</dbReference>
<sequence length="489" mass="52919">MVIASDAGVPLYPISTGRNWGYGSRLPPVDSVVLDLGRLARIDIRSDEADLGLVTVEPGVTQGQLSRHLDDHGLPFMVPTTGAGPDCSLLGNALERGFGITPATDHFAAVAAVTVVLPDGSLYESPLRALSSPDQRVPAFKWGIGPYLDGLFGQSNLGVVVRMTLQLVRRPERVEAFVFNLKRDADLEAAVDAVRGLQQSLPGLVGGINLLNRRRGLSMFAPYPDDEGRLISDPRIDAMGREHGVAPWLGIGGLYADSAVAAGARRAIRRRLCPVSRMVTFFSHDRVRLLRRVAGWLPGRKVAVQRERLGSFEQALDIMVGRPRRVALPLAYWRPGFRPPENTEALDPDRDRCGLMWYAPLVPLDGAAARRATDFVERTCRKHGFNPLITLTALSGSVADATVPLLFDPDTEAEAARACYLELVDEGRKLGLQPYRLNVAAMDRVTAQEGPTWDLARRIKHAVDPRGIIAPGRYVAAGRGDGGEGGGGA</sequence>
<keyword evidence="6" id="KW-1185">Reference proteome</keyword>
<reference evidence="5 6" key="1">
    <citation type="journal article" date="2013" name="Genome Announc.">
        <title>Draft Genome Sequence of an Alphaproteobacterium, Caenispirillum salinarum AK4(T), Isolated from a Solar Saltern.</title>
        <authorList>
            <person name="Khatri I."/>
            <person name="Singh A."/>
            <person name="Korpole S."/>
            <person name="Pinnaka A.K."/>
            <person name="Subramanian S."/>
        </authorList>
    </citation>
    <scope>NUCLEOTIDE SEQUENCE [LARGE SCALE GENOMIC DNA]</scope>
    <source>
        <strain evidence="5 6">AK4</strain>
    </source>
</reference>
<dbReference type="InterPro" id="IPR016171">
    <property type="entry name" value="Vanillyl_alc_oxidase_C-sub2"/>
</dbReference>
<evidence type="ECO:0000256" key="3">
    <source>
        <dbReference type="ARBA" id="ARBA00022827"/>
    </source>
</evidence>
<organism evidence="5 6">
    <name type="scientific">Caenispirillum salinarum AK4</name>
    <dbReference type="NCBI Taxonomy" id="1238182"/>
    <lineage>
        <taxon>Bacteria</taxon>
        <taxon>Pseudomonadati</taxon>
        <taxon>Pseudomonadota</taxon>
        <taxon>Alphaproteobacteria</taxon>
        <taxon>Rhodospirillales</taxon>
        <taxon>Novispirillaceae</taxon>
        <taxon>Caenispirillum</taxon>
    </lineage>
</organism>
<dbReference type="Gene3D" id="3.30.465.10">
    <property type="match status" value="1"/>
</dbReference>
<dbReference type="Pfam" id="PF01565">
    <property type="entry name" value="FAD_binding_4"/>
    <property type="match status" value="1"/>
</dbReference>
<dbReference type="InterPro" id="IPR016167">
    <property type="entry name" value="FAD-bd_PCMH_sub1"/>
</dbReference>
<dbReference type="InterPro" id="IPR016170">
    <property type="entry name" value="Cytok_DH_C_sf"/>
</dbReference>
<dbReference type="EMBL" id="ANHY01000002">
    <property type="protein sequence ID" value="EKV32759.1"/>
    <property type="molecule type" value="Genomic_DNA"/>
</dbReference>
<dbReference type="SUPFAM" id="SSF55103">
    <property type="entry name" value="FAD-linked oxidases, C-terminal domain"/>
    <property type="match status" value="1"/>
</dbReference>
<accession>K9H6T0</accession>
<proteinExistence type="inferred from homology"/>
<dbReference type="PROSITE" id="PS51387">
    <property type="entry name" value="FAD_PCMH"/>
    <property type="match status" value="1"/>
</dbReference>
<comment type="caution">
    <text evidence="5">The sequence shown here is derived from an EMBL/GenBank/DDBJ whole genome shotgun (WGS) entry which is preliminary data.</text>
</comment>
<name>K9H6T0_9PROT</name>
<comment type="similarity">
    <text evidence="1">Belongs to the FAD-binding oxidoreductase/transferase type 4 family.</text>
</comment>
<keyword evidence="3" id="KW-0274">FAD</keyword>
<dbReference type="SUPFAM" id="SSF56176">
    <property type="entry name" value="FAD-binding/transporter-associated domain-like"/>
    <property type="match status" value="1"/>
</dbReference>
<dbReference type="Gene3D" id="3.40.462.10">
    <property type="entry name" value="FAD-linked oxidases, C-terminal domain"/>
    <property type="match status" value="1"/>
</dbReference>
<dbReference type="Proteomes" id="UP000009881">
    <property type="component" value="Unassembled WGS sequence"/>
</dbReference>
<dbReference type="InterPro" id="IPR016166">
    <property type="entry name" value="FAD-bd_PCMH"/>
</dbReference>
<dbReference type="GO" id="GO:1903457">
    <property type="term" value="P:lactate catabolic process"/>
    <property type="evidence" value="ECO:0007669"/>
    <property type="project" value="TreeGrafter"/>
</dbReference>
<keyword evidence="2" id="KW-0285">Flavoprotein</keyword>
<evidence type="ECO:0000259" key="4">
    <source>
        <dbReference type="PROSITE" id="PS51387"/>
    </source>
</evidence>
<dbReference type="InterPro" id="IPR016164">
    <property type="entry name" value="FAD-linked_Oxase-like_C"/>
</dbReference>
<evidence type="ECO:0000256" key="2">
    <source>
        <dbReference type="ARBA" id="ARBA00022630"/>
    </source>
</evidence>
<dbReference type="PATRIC" id="fig|1238182.3.peg.135"/>
<protein>
    <submittedName>
        <fullName evidence="5">4-cresol dehydrogenase</fullName>
    </submittedName>
</protein>